<proteinExistence type="predicted"/>
<dbReference type="Proteomes" id="UP000484076">
    <property type="component" value="Unassembled WGS sequence"/>
</dbReference>
<dbReference type="AlphaFoldDB" id="A0A8X8H1E2"/>
<dbReference type="Pfam" id="PF09929">
    <property type="entry name" value="DUF2161"/>
    <property type="match status" value="1"/>
</dbReference>
<organism evidence="1 2">
    <name type="scientific">Fertoeibacter niger</name>
    <dbReference type="NCBI Taxonomy" id="2656921"/>
    <lineage>
        <taxon>Bacteria</taxon>
        <taxon>Pseudomonadati</taxon>
        <taxon>Pseudomonadota</taxon>
        <taxon>Alphaproteobacteria</taxon>
        <taxon>Rhodobacterales</taxon>
        <taxon>Paracoccaceae</taxon>
        <taxon>Fertoeibacter</taxon>
    </lineage>
</organism>
<dbReference type="InterPro" id="IPR018679">
    <property type="entry name" value="DUF2161"/>
</dbReference>
<dbReference type="EMBL" id="WHUT02000002">
    <property type="protein sequence ID" value="NUB43778.1"/>
    <property type="molecule type" value="Genomic_DNA"/>
</dbReference>
<name>A0A8X8H1E2_9RHOB</name>
<accession>A0A8X8H1E2</accession>
<sequence>MPKDGGSGGRSALREADLYAPLKAYLQAQGYEVKAEIGDCDIFARRGDEPPVVVEMKLTFSLALVMQGVARLAVADTVYLAVPVSSERGWSLRYRDILALCRRLGLGLLAVDPGQGLVTAHLDPAPYAPRKNTAKATRLLREFERRVGDPNTGGTTKTPRMTAYRQDALRCAAHLAAHGPATPARIAKATGTARAATLLRADHYGWFDRPARGLYALSPKGQAALHDQQPGVADLLAGLSPTIPPSPFTLAQISHGGCQRIATGSRTAGNGV</sequence>
<protein>
    <recommendedName>
        <fullName evidence="3">DUF2161 domain-containing phosphodiesterase</fullName>
    </recommendedName>
</protein>
<gene>
    <name evidence="1" type="ORF">GEU84_005225</name>
</gene>
<keyword evidence="2" id="KW-1185">Reference proteome</keyword>
<evidence type="ECO:0008006" key="3">
    <source>
        <dbReference type="Google" id="ProtNLM"/>
    </source>
</evidence>
<reference evidence="1" key="1">
    <citation type="submission" date="2020-05" db="EMBL/GenBank/DDBJ databases">
        <title>Fertoebacter nigrum gen. nov., sp. nov., a new member of the family Rhodobacteraceae.</title>
        <authorList>
            <person name="Szuroczki S."/>
            <person name="Abbaszade G."/>
            <person name="Buni D."/>
            <person name="Schumann P."/>
            <person name="Toth E."/>
        </authorList>
    </citation>
    <scope>NUCLEOTIDE SEQUENCE</scope>
    <source>
        <strain evidence="1">RG-N-1a</strain>
    </source>
</reference>
<evidence type="ECO:0000313" key="2">
    <source>
        <dbReference type="Proteomes" id="UP000484076"/>
    </source>
</evidence>
<comment type="caution">
    <text evidence="1">The sequence shown here is derived from an EMBL/GenBank/DDBJ whole genome shotgun (WGS) entry which is preliminary data.</text>
</comment>
<evidence type="ECO:0000313" key="1">
    <source>
        <dbReference type="EMBL" id="NUB43778.1"/>
    </source>
</evidence>
<dbReference type="RefSeq" id="WP_152824175.1">
    <property type="nucleotide sequence ID" value="NZ_WHUT02000002.1"/>
</dbReference>